<dbReference type="PANTHER" id="PTHR11767:SF103">
    <property type="entry name" value="POTASSIUM CHANNEL INWARDLY RECTIFYING TRANSMEMBRANE DOMAIN-CONTAINING PROTEIN"/>
    <property type="match status" value="1"/>
</dbReference>
<evidence type="ECO:0000256" key="1">
    <source>
        <dbReference type="RuleBase" id="RU003822"/>
    </source>
</evidence>
<dbReference type="InterPro" id="IPR040445">
    <property type="entry name" value="Kir_TM"/>
</dbReference>
<feature type="compositionally biased region" description="Polar residues" evidence="2">
    <location>
        <begin position="660"/>
        <end position="675"/>
    </location>
</feature>
<reference evidence="5" key="2">
    <citation type="submission" date="2021-04" db="EMBL/GenBank/DDBJ databases">
        <authorList>
            <person name="Podell S."/>
        </authorList>
    </citation>
    <scope>NUCLEOTIDE SEQUENCE</scope>
    <source>
        <strain evidence="5">Hildebrandi</strain>
    </source>
</reference>
<evidence type="ECO:0000313" key="6">
    <source>
        <dbReference type="Proteomes" id="UP000693970"/>
    </source>
</evidence>
<feature type="transmembrane region" description="Helical" evidence="3">
    <location>
        <begin position="298"/>
        <end position="319"/>
    </location>
</feature>
<keyword evidence="1" id="KW-0630">Potassium</keyword>
<dbReference type="OrthoDB" id="273257at2759"/>
<keyword evidence="1" id="KW-0813">Transport</keyword>
<dbReference type="GO" id="GO:0034765">
    <property type="term" value="P:regulation of monoatomic ion transmembrane transport"/>
    <property type="evidence" value="ECO:0007669"/>
    <property type="project" value="TreeGrafter"/>
</dbReference>
<name>A0A9K3M3C0_9STRA</name>
<dbReference type="InterPro" id="IPR016449">
    <property type="entry name" value="K_chnl_inward-rec_Kir"/>
</dbReference>
<keyword evidence="1" id="KW-0851">Voltage-gated channel</keyword>
<reference evidence="5" key="1">
    <citation type="journal article" date="2021" name="Sci. Rep.">
        <title>Diploid genomic architecture of Nitzschia inconspicua, an elite biomass production diatom.</title>
        <authorList>
            <person name="Oliver A."/>
            <person name="Podell S."/>
            <person name="Pinowska A."/>
            <person name="Traller J.C."/>
            <person name="Smith S.R."/>
            <person name="McClure R."/>
            <person name="Beliaev A."/>
            <person name="Bohutskyi P."/>
            <person name="Hill E.A."/>
            <person name="Rabines A."/>
            <person name="Zheng H."/>
            <person name="Allen L.Z."/>
            <person name="Kuo A."/>
            <person name="Grigoriev I.V."/>
            <person name="Allen A.E."/>
            <person name="Hazlebeck D."/>
            <person name="Allen E.E."/>
        </authorList>
    </citation>
    <scope>NUCLEOTIDE SEQUENCE</scope>
    <source>
        <strain evidence="5">Hildebrandi</strain>
    </source>
</reference>
<dbReference type="EMBL" id="JAGRRH010000002">
    <property type="protein sequence ID" value="KAG7373250.1"/>
    <property type="molecule type" value="Genomic_DNA"/>
</dbReference>
<feature type="compositionally biased region" description="Polar residues" evidence="2">
    <location>
        <begin position="34"/>
        <end position="76"/>
    </location>
</feature>
<dbReference type="GO" id="GO:0005886">
    <property type="term" value="C:plasma membrane"/>
    <property type="evidence" value="ECO:0007669"/>
    <property type="project" value="TreeGrafter"/>
</dbReference>
<keyword evidence="3" id="KW-1133">Transmembrane helix</keyword>
<feature type="transmembrane region" description="Helical" evidence="3">
    <location>
        <begin position="331"/>
        <end position="356"/>
    </location>
</feature>
<protein>
    <submittedName>
        <fullName evidence="5">Inward rectifier potassium channel</fullName>
    </submittedName>
</protein>
<feature type="region of interest" description="Disordered" evidence="2">
    <location>
        <begin position="638"/>
        <end position="680"/>
    </location>
</feature>
<organism evidence="5 6">
    <name type="scientific">Nitzschia inconspicua</name>
    <dbReference type="NCBI Taxonomy" id="303405"/>
    <lineage>
        <taxon>Eukaryota</taxon>
        <taxon>Sar</taxon>
        <taxon>Stramenopiles</taxon>
        <taxon>Ochrophyta</taxon>
        <taxon>Bacillariophyta</taxon>
        <taxon>Bacillariophyceae</taxon>
        <taxon>Bacillariophycidae</taxon>
        <taxon>Bacillariales</taxon>
        <taxon>Bacillariaceae</taxon>
        <taxon>Nitzschia</taxon>
    </lineage>
</organism>
<keyword evidence="1" id="KW-0406">Ion transport</keyword>
<accession>A0A9K3M3C0</accession>
<dbReference type="Pfam" id="PF01007">
    <property type="entry name" value="IRK"/>
    <property type="match status" value="1"/>
</dbReference>
<keyword evidence="3" id="KW-0472">Membrane</keyword>
<evidence type="ECO:0000256" key="3">
    <source>
        <dbReference type="SAM" id="Phobius"/>
    </source>
</evidence>
<feature type="region of interest" description="Disordered" evidence="2">
    <location>
        <begin position="1"/>
        <end position="76"/>
    </location>
</feature>
<feature type="compositionally biased region" description="Polar residues" evidence="2">
    <location>
        <begin position="1"/>
        <end position="16"/>
    </location>
</feature>
<keyword evidence="6" id="KW-1185">Reference proteome</keyword>
<keyword evidence="1 5" id="KW-0407">Ion channel</keyword>
<dbReference type="PANTHER" id="PTHR11767">
    <property type="entry name" value="INWARD RECTIFIER POTASSIUM CHANNEL"/>
    <property type="match status" value="1"/>
</dbReference>
<comment type="subcellular location">
    <subcellularLocation>
        <location evidence="1">Membrane</location>
        <topology evidence="1">Multi-pass membrane protein</topology>
    </subcellularLocation>
</comment>
<comment type="caution">
    <text evidence="5">The sequence shown here is derived from an EMBL/GenBank/DDBJ whole genome shotgun (WGS) entry which is preliminary data.</text>
</comment>
<proteinExistence type="inferred from homology"/>
<dbReference type="GO" id="GO:0005242">
    <property type="term" value="F:inward rectifier potassium channel activity"/>
    <property type="evidence" value="ECO:0007669"/>
    <property type="project" value="InterPro"/>
</dbReference>
<evidence type="ECO:0000256" key="2">
    <source>
        <dbReference type="SAM" id="MobiDB-lite"/>
    </source>
</evidence>
<dbReference type="GO" id="GO:1990573">
    <property type="term" value="P:potassium ion import across plasma membrane"/>
    <property type="evidence" value="ECO:0007669"/>
    <property type="project" value="TreeGrafter"/>
</dbReference>
<sequence>MIDTSIPSSGPTESLPNNGDGGRNSSSNDTDNRLSTVSPNATPVFLQANSGQGDASRPFNSQISTLTDDNSNHETQNINQDTIRSSNKNRPPPQPRPVNQLFQGSPIVQNSSIDIDSQSTSSFGFVADHVGITMTDLRAEHNNSPLTSTEKSVEPFDGPSSKAASRPSMINATAIPCSSGVNLETRGSTFNLFPKTLIENNEIELEHLDQLPRLVQRNRPFHQSSNKVFIKHNQGTKIYKLLRFNLFHVFLRWQTKWSLLVLLSVWTVAILLFAVLYVAYDNIKPEQTCGLGAENRPIYFAGAFAFSLETCTTVGYGLPNGTNAFFEPECSGLQVIIFIQMVWSMVFNAFLITFLYNRVGRSETRGTQIVYSNKALVSLVDGQVRFQIRLFDCDAKHPVVEAHVRLYCVMKHRPVPRPLRLLQPNDELGGTLFLSFPTVVCHNIDMYSLLHPPHETMLVKPNGLVLRQVDGATANRNDVICPVCGESYGTFERWATHVRFQQIIEECDDYPIDGTHRGLDLSKLEAKSGVAKPITDLEQLKEHFRRNVSEILCVVEGIDPMQSGTFQALQSYRFEDMVWEPYSQFSPCLSLEKQYVPSSVVNQIFSVDLDRFHDIIPDPEAAATAANAAIEEMEAHLEAAGTVKPSKTAEQRKRHRRIKTLSNRTSDSLFTPNRKGSQHDKNAKVAKILVKGGIETV</sequence>
<gene>
    <name evidence="5" type="ORF">IV203_033974</name>
</gene>
<feature type="domain" description="Potassium channel inwardly rectifying transmembrane" evidence="4">
    <location>
        <begin position="245"/>
        <end position="361"/>
    </location>
</feature>
<dbReference type="Proteomes" id="UP000693970">
    <property type="component" value="Unassembled WGS sequence"/>
</dbReference>
<comment type="similarity">
    <text evidence="1">Belongs to the inward rectifier-type potassium channel (TC 1.A.2.1) family.</text>
</comment>
<feature type="region of interest" description="Disordered" evidence="2">
    <location>
        <begin position="81"/>
        <end position="100"/>
    </location>
</feature>
<evidence type="ECO:0000259" key="4">
    <source>
        <dbReference type="Pfam" id="PF01007"/>
    </source>
</evidence>
<feature type="region of interest" description="Disordered" evidence="2">
    <location>
        <begin position="142"/>
        <end position="165"/>
    </location>
</feature>
<keyword evidence="1 3" id="KW-0812">Transmembrane</keyword>
<dbReference type="AlphaFoldDB" id="A0A9K3M3C0"/>
<keyword evidence="1" id="KW-0633">Potassium transport</keyword>
<dbReference type="GO" id="GO:0034702">
    <property type="term" value="C:monoatomic ion channel complex"/>
    <property type="evidence" value="ECO:0007669"/>
    <property type="project" value="UniProtKB-KW"/>
</dbReference>
<evidence type="ECO:0000313" key="5">
    <source>
        <dbReference type="EMBL" id="KAG7373250.1"/>
    </source>
</evidence>
<feature type="transmembrane region" description="Helical" evidence="3">
    <location>
        <begin position="257"/>
        <end position="278"/>
    </location>
</feature>